<evidence type="ECO:0000256" key="3">
    <source>
        <dbReference type="ARBA" id="ARBA00023157"/>
    </source>
</evidence>
<dbReference type="SMART" id="SM00443">
    <property type="entry name" value="G_patch"/>
    <property type="match status" value="1"/>
</dbReference>
<dbReference type="EMBL" id="CP090895">
    <property type="protein sequence ID" value="ULT88821.1"/>
    <property type="molecule type" value="Genomic_DNA"/>
</dbReference>
<sequence>MSDEEDDYMSADFLQGVSDQPVGIAKSRAHKRQLQIHSRFEESRETFKPKRPISHAEREKERREEALAKPISQESKGFALMAKMGFKPGMTLGKQREDEIRITEPISVDIKGNRKGLGHEVEEVQERNDRVEAVMQKMKEQAAKHEELIDDYSKRRKMDNNAKQLVKDIRACRKVCEELDHRIGKKIPIVDWFWRSYKVVQEETEAPKGYYRSRETEKEEEYKYSNGLKAPVDPNYDVSMPTEELEDALSKINTYLRDGHFYCVWCGAEYCSPEDMAEHCPGSTRRAHHGDDDHDAHTTLVVQLPPGPVDSNIKFFSYFINPLPFQSVDNHCVIMAWLVETVLFLFAIRQALPQDVYGAPQQPYPYVQPSASSGSGSYIPNPQSSIHTVQQPYPNVDVVEPDVDSVDIYETEEPQFKVVNPFFPSSGGSVEPGTLPPPVAPPQVPDKPDNSYAINYCDKKEFPDEVLKQYGLERIDYFVYNTSCSHIFFQCSIGQTFLLSCTSQDQAFDKSTENCNFKNAVKFCPEYDHVMHCTIKDTCTENEFACCAMPQTCIHVSKRCDGHPDCADGEDENNCPSCARDEFACVKSEHCIPANKRCDGVADDCEDGSNLDEIGCSKNTTCIGKFVCGTSRGGVSCVDLEMHCDGKKDCLNGEDEMNCKQEGKQKYLLCENQKQSVTRLQWCNGETDCADGSDEKYCY</sequence>
<dbReference type="PROSITE" id="PS50174">
    <property type="entry name" value="G_PATCH"/>
    <property type="match status" value="1"/>
</dbReference>
<feature type="region of interest" description="Disordered" evidence="7">
    <location>
        <begin position="1"/>
        <end position="66"/>
    </location>
</feature>
<name>A0AAE9CZC2_CAEBR</name>
<organism evidence="9 10">
    <name type="scientific">Caenorhabditis briggsae</name>
    <dbReference type="NCBI Taxonomy" id="6238"/>
    <lineage>
        <taxon>Eukaryota</taxon>
        <taxon>Metazoa</taxon>
        <taxon>Ecdysozoa</taxon>
        <taxon>Nematoda</taxon>
        <taxon>Chromadorea</taxon>
        <taxon>Rhabditida</taxon>
        <taxon>Rhabditina</taxon>
        <taxon>Rhabditomorpha</taxon>
        <taxon>Rhabditoidea</taxon>
        <taxon>Rhabditidae</taxon>
        <taxon>Peloderinae</taxon>
        <taxon>Caenorhabditis</taxon>
    </lineage>
</organism>
<dbReference type="InterPro" id="IPR039249">
    <property type="entry name" value="GPATCH11"/>
</dbReference>
<evidence type="ECO:0000256" key="2">
    <source>
        <dbReference type="ARBA" id="ARBA00021978"/>
    </source>
</evidence>
<accession>A0AAE9CZC2</accession>
<dbReference type="PANTHER" id="PTHR21032:SF0">
    <property type="entry name" value="G PATCH DOMAIN-CONTAINING PROTEIN 11"/>
    <property type="match status" value="1"/>
</dbReference>
<evidence type="ECO:0000256" key="1">
    <source>
        <dbReference type="ARBA" id="ARBA00007140"/>
    </source>
</evidence>
<dbReference type="SUPFAM" id="SSF57424">
    <property type="entry name" value="LDL receptor-like module"/>
    <property type="match status" value="3"/>
</dbReference>
<dbReference type="Pfam" id="PF01585">
    <property type="entry name" value="G-patch"/>
    <property type="match status" value="1"/>
</dbReference>
<feature type="coiled-coil region" evidence="6">
    <location>
        <begin position="121"/>
        <end position="155"/>
    </location>
</feature>
<dbReference type="Pfam" id="PF00057">
    <property type="entry name" value="Ldl_recept_a"/>
    <property type="match status" value="4"/>
</dbReference>
<feature type="disulfide bond" evidence="5">
    <location>
        <begin position="560"/>
        <end position="575"/>
    </location>
</feature>
<reference evidence="9 10" key="1">
    <citation type="submission" date="2022-02" db="EMBL/GenBank/DDBJ databases">
        <title>Chromosome-level reference genomes for two strains of Caenorhabditis briggsae: an improved platform for comparative genomics.</title>
        <authorList>
            <person name="Stevens L."/>
            <person name="Andersen E.C."/>
        </authorList>
    </citation>
    <scope>NUCLEOTIDE SEQUENCE [LARGE SCALE GENOMIC DNA]</scope>
    <source>
        <strain evidence="9">QX1410_ONT</strain>
        <tissue evidence="9">Whole-organism</tissue>
    </source>
</reference>
<feature type="domain" description="G-patch" evidence="8">
    <location>
        <begin position="73"/>
        <end position="122"/>
    </location>
</feature>
<dbReference type="InterPro" id="IPR023415">
    <property type="entry name" value="LDLR_class-A_CS"/>
</dbReference>
<dbReference type="InterPro" id="IPR025239">
    <property type="entry name" value="DUF4187"/>
</dbReference>
<feature type="compositionally biased region" description="Basic and acidic residues" evidence="7">
    <location>
        <begin position="38"/>
        <end position="66"/>
    </location>
</feature>
<evidence type="ECO:0000256" key="4">
    <source>
        <dbReference type="ARBA" id="ARBA00030688"/>
    </source>
</evidence>
<dbReference type="PROSITE" id="PS01209">
    <property type="entry name" value="LDLRA_1"/>
    <property type="match status" value="1"/>
</dbReference>
<dbReference type="InterPro" id="IPR002172">
    <property type="entry name" value="LDrepeatLR_classA_rpt"/>
</dbReference>
<dbReference type="PANTHER" id="PTHR21032">
    <property type="entry name" value="G PATCH DOMAIN-CONTAINING PROTEIN 11"/>
    <property type="match status" value="1"/>
</dbReference>
<evidence type="ECO:0000256" key="5">
    <source>
        <dbReference type="PROSITE-ProRule" id="PRU00124"/>
    </source>
</evidence>
<dbReference type="CDD" id="cd00112">
    <property type="entry name" value="LDLa"/>
    <property type="match status" value="4"/>
</dbReference>
<keyword evidence="3 5" id="KW-1015">Disulfide bond</keyword>
<feature type="disulfide bond" evidence="5">
    <location>
        <begin position="644"/>
        <end position="659"/>
    </location>
</feature>
<dbReference type="GO" id="GO:0003676">
    <property type="term" value="F:nucleic acid binding"/>
    <property type="evidence" value="ECO:0007669"/>
    <property type="project" value="InterPro"/>
</dbReference>
<dbReference type="AlphaFoldDB" id="A0AAE9CZC2"/>
<dbReference type="InterPro" id="IPR000467">
    <property type="entry name" value="G_patch_dom"/>
</dbReference>
<protein>
    <recommendedName>
        <fullName evidence="2">G patch domain-containing protein 11</fullName>
    </recommendedName>
    <alternativeName>
        <fullName evidence="4">Coiled-coil domain-containing protein 75</fullName>
    </alternativeName>
</protein>
<dbReference type="SMART" id="SM00192">
    <property type="entry name" value="LDLa"/>
    <property type="match status" value="4"/>
</dbReference>
<dbReference type="InterPro" id="IPR036055">
    <property type="entry name" value="LDL_receptor-like_sf"/>
</dbReference>
<evidence type="ECO:0000256" key="7">
    <source>
        <dbReference type="SAM" id="MobiDB-lite"/>
    </source>
</evidence>
<gene>
    <name evidence="9" type="ORF">L3Y34_007791</name>
</gene>
<feature type="disulfide bond" evidence="5">
    <location>
        <begin position="683"/>
        <end position="698"/>
    </location>
</feature>
<dbReference type="SMART" id="SM01173">
    <property type="entry name" value="DUF4187"/>
    <property type="match status" value="1"/>
</dbReference>
<keyword evidence="6" id="KW-0175">Coiled coil</keyword>
<proteinExistence type="inferred from homology"/>
<dbReference type="Proteomes" id="UP000827892">
    <property type="component" value="Chromosome V"/>
</dbReference>
<dbReference type="Gene3D" id="4.10.400.10">
    <property type="entry name" value="Low-density Lipoprotein Receptor"/>
    <property type="match status" value="4"/>
</dbReference>
<comment type="caution">
    <text evidence="5">Lacks conserved residue(s) required for the propagation of feature annotation.</text>
</comment>
<evidence type="ECO:0000259" key="8">
    <source>
        <dbReference type="PROSITE" id="PS50174"/>
    </source>
</evidence>
<evidence type="ECO:0000313" key="10">
    <source>
        <dbReference type="Proteomes" id="UP000827892"/>
    </source>
</evidence>
<comment type="similarity">
    <text evidence="1">Belongs to the GPATCH11 family.</text>
</comment>
<dbReference type="PRINTS" id="PR00261">
    <property type="entry name" value="LDLRECEPTOR"/>
</dbReference>
<dbReference type="Pfam" id="PF13821">
    <property type="entry name" value="DUF4187"/>
    <property type="match status" value="1"/>
</dbReference>
<dbReference type="PROSITE" id="PS50068">
    <property type="entry name" value="LDLRA_2"/>
    <property type="match status" value="4"/>
</dbReference>
<evidence type="ECO:0000256" key="6">
    <source>
        <dbReference type="SAM" id="Coils"/>
    </source>
</evidence>
<evidence type="ECO:0000313" key="9">
    <source>
        <dbReference type="EMBL" id="ULT88821.1"/>
    </source>
</evidence>